<dbReference type="STRING" id="1499688.BN000_02506"/>
<dbReference type="GO" id="GO:0008199">
    <property type="term" value="F:ferric iron binding"/>
    <property type="evidence" value="ECO:0007669"/>
    <property type="project" value="TreeGrafter"/>
</dbReference>
<dbReference type="GO" id="GO:0051604">
    <property type="term" value="P:protein maturation"/>
    <property type="evidence" value="ECO:0007669"/>
    <property type="project" value="TreeGrafter"/>
</dbReference>
<evidence type="ECO:0000256" key="1">
    <source>
        <dbReference type="SAM" id="Coils"/>
    </source>
</evidence>
<organism evidence="2 3">
    <name type="scientific">Neobacillus massiliamazoniensis</name>
    <dbReference type="NCBI Taxonomy" id="1499688"/>
    <lineage>
        <taxon>Bacteria</taxon>
        <taxon>Bacillati</taxon>
        <taxon>Bacillota</taxon>
        <taxon>Bacilli</taxon>
        <taxon>Bacillales</taxon>
        <taxon>Bacillaceae</taxon>
        <taxon>Neobacillus</taxon>
    </lineage>
</organism>
<protein>
    <submittedName>
        <fullName evidence="2">Formate dehydrogenase accessory protein</fullName>
    </submittedName>
</protein>
<name>A0A0U1NX31_9BACI</name>
<dbReference type="CDD" id="cd16341">
    <property type="entry name" value="FdhE"/>
    <property type="match status" value="1"/>
</dbReference>
<keyword evidence="1" id="KW-0175">Coiled coil</keyword>
<evidence type="ECO:0000313" key="2">
    <source>
        <dbReference type="EMBL" id="CRK82573.1"/>
    </source>
</evidence>
<dbReference type="InterPro" id="IPR024064">
    <property type="entry name" value="FdhE-like_sf"/>
</dbReference>
<gene>
    <name evidence="2" type="ORF">BN000_02506</name>
</gene>
<dbReference type="OrthoDB" id="9811074at2"/>
<keyword evidence="3" id="KW-1185">Reference proteome</keyword>
<dbReference type="EMBL" id="CVRB01000002">
    <property type="protein sequence ID" value="CRK82573.1"/>
    <property type="molecule type" value="Genomic_DNA"/>
</dbReference>
<dbReference type="Gene3D" id="3.90.1670.10">
    <property type="entry name" value="FdhE-like domain"/>
    <property type="match status" value="1"/>
</dbReference>
<evidence type="ECO:0000313" key="3">
    <source>
        <dbReference type="Proteomes" id="UP000199087"/>
    </source>
</evidence>
<dbReference type="InterPro" id="IPR006452">
    <property type="entry name" value="Formate_DH_accessory"/>
</dbReference>
<dbReference type="PANTHER" id="PTHR37689">
    <property type="entry name" value="PROTEIN FDHE"/>
    <property type="match status" value="1"/>
</dbReference>
<reference evidence="3" key="1">
    <citation type="submission" date="2015-05" db="EMBL/GenBank/DDBJ databases">
        <authorList>
            <person name="Urmite Genomes"/>
        </authorList>
    </citation>
    <scope>NUCLEOTIDE SEQUENCE [LARGE SCALE GENOMIC DNA]</scope>
    <source>
        <strain evidence="3">LF1</strain>
    </source>
</reference>
<dbReference type="GO" id="GO:0005829">
    <property type="term" value="C:cytosol"/>
    <property type="evidence" value="ECO:0007669"/>
    <property type="project" value="TreeGrafter"/>
</dbReference>
<accession>A0A0U1NX31</accession>
<dbReference type="Proteomes" id="UP000199087">
    <property type="component" value="Unassembled WGS sequence"/>
</dbReference>
<dbReference type="AlphaFoldDB" id="A0A0U1NX31"/>
<feature type="coiled-coil region" evidence="1">
    <location>
        <begin position="3"/>
        <end position="30"/>
    </location>
</feature>
<sequence length="269" mass="30558">MKKSVVNKEYQNLNKTIVDLQEKWKNSLREEAVLPKVDKAALDAGVPVIALTDFHFDISLFLQWIEEVVEAIIASNGELAVKLDKLSDIMNEEVGLRWIQEALAFNQAYFTEFAEEKDLEEWIPSYFAETAVRPYLQLLAESVQDRIEYAVPDEGCPVCGEPVRLAALEEEGKKVVHCPRCLAHWQGKRLECDHCGNDDHQKLKFLTIEGDAISQIQVCEVCNGYMKVIDTRQYITKPSAAQIDLDTIHLDFVAQQNGYRAVGEKKITN</sequence>
<proteinExistence type="predicted"/>
<dbReference type="PANTHER" id="PTHR37689:SF1">
    <property type="entry name" value="PROTEIN FDHE"/>
    <property type="match status" value="1"/>
</dbReference>
<dbReference type="SUPFAM" id="SSF144020">
    <property type="entry name" value="FdhE-like"/>
    <property type="match status" value="1"/>
</dbReference>